<keyword evidence="4" id="KW-0444">Lipid biosynthesis</keyword>
<feature type="transmembrane region" description="Helical" evidence="15">
    <location>
        <begin position="158"/>
        <end position="175"/>
    </location>
</feature>
<evidence type="ECO:0000256" key="12">
    <source>
        <dbReference type="ARBA" id="ARBA00023315"/>
    </source>
</evidence>
<dbReference type="PANTHER" id="PTHR31201:SF1">
    <property type="entry name" value="GLYCEROPHOSPHOCHOLINE ACYLTRANSFERASE 1"/>
    <property type="match status" value="1"/>
</dbReference>
<feature type="transmembrane region" description="Helical" evidence="15">
    <location>
        <begin position="182"/>
        <end position="202"/>
    </location>
</feature>
<evidence type="ECO:0000256" key="13">
    <source>
        <dbReference type="SAM" id="Coils"/>
    </source>
</evidence>
<dbReference type="GO" id="GO:0016020">
    <property type="term" value="C:membrane"/>
    <property type="evidence" value="ECO:0007669"/>
    <property type="project" value="UniProtKB-SubCell"/>
</dbReference>
<keyword evidence="8" id="KW-0443">Lipid metabolism</keyword>
<evidence type="ECO:0000256" key="7">
    <source>
        <dbReference type="ARBA" id="ARBA00022989"/>
    </source>
</evidence>
<dbReference type="AlphaFoldDB" id="A0A8H7SBM1"/>
<keyword evidence="9 15" id="KW-0472">Membrane</keyword>
<feature type="transmembrane region" description="Helical" evidence="15">
    <location>
        <begin position="295"/>
        <end position="315"/>
    </location>
</feature>
<evidence type="ECO:0000313" key="16">
    <source>
        <dbReference type="EMBL" id="KAG2225543.1"/>
    </source>
</evidence>
<keyword evidence="6 15" id="KW-0812">Transmembrane</keyword>
<evidence type="ECO:0000256" key="3">
    <source>
        <dbReference type="ARBA" id="ARBA00019082"/>
    </source>
</evidence>
<evidence type="ECO:0000256" key="6">
    <source>
        <dbReference type="ARBA" id="ARBA00022692"/>
    </source>
</evidence>
<evidence type="ECO:0000256" key="5">
    <source>
        <dbReference type="ARBA" id="ARBA00022679"/>
    </source>
</evidence>
<evidence type="ECO:0000256" key="15">
    <source>
        <dbReference type="SAM" id="Phobius"/>
    </source>
</evidence>
<reference evidence="16 17" key="1">
    <citation type="submission" date="2020-12" db="EMBL/GenBank/DDBJ databases">
        <title>Metabolic potential, ecology and presence of endohyphal bacteria is reflected in genomic diversity of Mucoromycotina.</title>
        <authorList>
            <person name="Muszewska A."/>
            <person name="Okrasinska A."/>
            <person name="Steczkiewicz K."/>
            <person name="Drgas O."/>
            <person name="Orlowska M."/>
            <person name="Perlinska-Lenart U."/>
            <person name="Aleksandrzak-Piekarczyk T."/>
            <person name="Szatraj K."/>
            <person name="Zielenkiewicz U."/>
            <person name="Pilsyk S."/>
            <person name="Malc E."/>
            <person name="Mieczkowski P."/>
            <person name="Kruszewska J.S."/>
            <person name="Biernat P."/>
            <person name="Pawlowska J."/>
        </authorList>
    </citation>
    <scope>NUCLEOTIDE SEQUENCE [LARGE SCALE GENOMIC DNA]</scope>
    <source>
        <strain evidence="16 17">CBS 142.35</strain>
    </source>
</reference>
<evidence type="ECO:0000256" key="10">
    <source>
        <dbReference type="ARBA" id="ARBA00023209"/>
    </source>
</evidence>
<feature type="transmembrane region" description="Helical" evidence="15">
    <location>
        <begin position="357"/>
        <end position="377"/>
    </location>
</feature>
<evidence type="ECO:0000256" key="8">
    <source>
        <dbReference type="ARBA" id="ARBA00023098"/>
    </source>
</evidence>
<name>A0A8H7SBM1_9FUNG</name>
<dbReference type="GO" id="GO:0006656">
    <property type="term" value="P:phosphatidylcholine biosynthetic process"/>
    <property type="evidence" value="ECO:0007669"/>
    <property type="project" value="TreeGrafter"/>
</dbReference>
<keyword evidence="7 15" id="KW-1133">Transmembrane helix</keyword>
<feature type="transmembrane region" description="Helical" evidence="15">
    <location>
        <begin position="133"/>
        <end position="152"/>
    </location>
</feature>
<evidence type="ECO:0000256" key="2">
    <source>
        <dbReference type="ARBA" id="ARBA00006675"/>
    </source>
</evidence>
<gene>
    <name evidence="16" type="ORF">INT45_013654</name>
</gene>
<dbReference type="OrthoDB" id="406287at2759"/>
<dbReference type="Proteomes" id="UP000646827">
    <property type="component" value="Unassembled WGS sequence"/>
</dbReference>
<evidence type="ECO:0000313" key="17">
    <source>
        <dbReference type="Proteomes" id="UP000646827"/>
    </source>
</evidence>
<keyword evidence="11" id="KW-1208">Phospholipid metabolism</keyword>
<evidence type="ECO:0000256" key="9">
    <source>
        <dbReference type="ARBA" id="ARBA00023136"/>
    </source>
</evidence>
<feature type="coiled-coil region" evidence="13">
    <location>
        <begin position="55"/>
        <end position="108"/>
    </location>
</feature>
<evidence type="ECO:0000256" key="14">
    <source>
        <dbReference type="SAM" id="MobiDB-lite"/>
    </source>
</evidence>
<dbReference type="Pfam" id="PF10998">
    <property type="entry name" value="DUF2838"/>
    <property type="match status" value="1"/>
</dbReference>
<dbReference type="EMBL" id="JAEPRB010000026">
    <property type="protein sequence ID" value="KAG2225543.1"/>
    <property type="molecule type" value="Genomic_DNA"/>
</dbReference>
<keyword evidence="10" id="KW-0594">Phospholipid biosynthesis</keyword>
<dbReference type="PANTHER" id="PTHR31201">
    <property type="entry name" value="OS01G0585100 PROTEIN"/>
    <property type="match status" value="1"/>
</dbReference>
<feature type="non-terminal residue" evidence="16">
    <location>
        <position position="1"/>
    </location>
</feature>
<accession>A0A8H7SBM1</accession>
<dbReference type="GO" id="GO:0016746">
    <property type="term" value="F:acyltransferase activity"/>
    <property type="evidence" value="ECO:0007669"/>
    <property type="project" value="UniProtKB-KW"/>
</dbReference>
<comment type="caution">
    <text evidence="16">The sequence shown here is derived from an EMBL/GenBank/DDBJ whole genome shotgun (WGS) entry which is preliminary data.</text>
</comment>
<evidence type="ECO:0000256" key="1">
    <source>
        <dbReference type="ARBA" id="ARBA00004141"/>
    </source>
</evidence>
<evidence type="ECO:0000256" key="11">
    <source>
        <dbReference type="ARBA" id="ARBA00023264"/>
    </source>
</evidence>
<keyword evidence="17" id="KW-1185">Reference proteome</keyword>
<keyword evidence="5" id="KW-0808">Transferase</keyword>
<feature type="transmembrane region" description="Helical" evidence="15">
    <location>
        <begin position="383"/>
        <end position="405"/>
    </location>
</feature>
<keyword evidence="12" id="KW-0012">Acyltransferase</keyword>
<evidence type="ECO:0000256" key="4">
    <source>
        <dbReference type="ARBA" id="ARBA00022516"/>
    </source>
</evidence>
<protein>
    <recommendedName>
        <fullName evidence="3">Glycerophosphocholine acyltransferase 1</fullName>
    </recommendedName>
</protein>
<feature type="region of interest" description="Disordered" evidence="14">
    <location>
        <begin position="1"/>
        <end position="22"/>
    </location>
</feature>
<organism evidence="16 17">
    <name type="scientific">Circinella minor</name>
    <dbReference type="NCBI Taxonomy" id="1195481"/>
    <lineage>
        <taxon>Eukaryota</taxon>
        <taxon>Fungi</taxon>
        <taxon>Fungi incertae sedis</taxon>
        <taxon>Mucoromycota</taxon>
        <taxon>Mucoromycotina</taxon>
        <taxon>Mucoromycetes</taxon>
        <taxon>Mucorales</taxon>
        <taxon>Lichtheimiaceae</taxon>
        <taxon>Circinella</taxon>
    </lineage>
</organism>
<keyword evidence="13" id="KW-0175">Coiled coil</keyword>
<sequence>QMDPTSSNEETMPSLTGSPTSSIADEDFLQFEHDLDMIDGWTTADFVSENDFDMIDMLSAALEQVTHQLNEKQREFRARSSEWTNKTKDKIRMQTTRLEERREKIQSRLKKQYDSINERMNRDAKTVRLRDKISFVVGVGNACVSPALVARLPTWIPLYYTVQSLYLLSLRYLIYKVRKWHYFIFDLCYFVNAMTLLFLWCFPFSTSLFIATYCLTNGPVAWAIITWRNSLVFHSLDKVTSVFIHIFPPLVTYTIRWLPELDCCSTTTSTSGAAYRDIRFPALKDLDEMSFRDTMVISTIAYMIWQALYFVFIMVRRREKVESGLRMTSYSWLLDDSHGRRGLIQKASFIFGAKYKIYMFMLLQLLYNVVTTIPTYFLYKSFWLHTFFLIAMFTASIFNGASFYIEVFSRRYVLEVEKLVEKTNGHPPVNKAKTT</sequence>
<dbReference type="InterPro" id="IPR021261">
    <property type="entry name" value="GPCAT"/>
</dbReference>
<proteinExistence type="inferred from homology"/>
<comment type="subcellular location">
    <subcellularLocation>
        <location evidence="1">Membrane</location>
        <topology evidence="1">Multi-pass membrane protein</topology>
    </subcellularLocation>
</comment>
<comment type="similarity">
    <text evidence="2">Belongs to the GPC1 family.</text>
</comment>